<evidence type="ECO:0000256" key="4">
    <source>
        <dbReference type="ARBA" id="ARBA00022795"/>
    </source>
</evidence>
<evidence type="ECO:0000313" key="7">
    <source>
        <dbReference type="EMBL" id="GAA4496711.1"/>
    </source>
</evidence>
<accession>A0ABP8Q2U7</accession>
<comment type="similarity">
    <text evidence="2 6">Belongs to the FliS family.</text>
</comment>
<dbReference type="Proteomes" id="UP001501321">
    <property type="component" value="Unassembled WGS sequence"/>
</dbReference>
<dbReference type="PANTHER" id="PTHR34773">
    <property type="entry name" value="FLAGELLAR SECRETION CHAPERONE FLIS"/>
    <property type="match status" value="1"/>
</dbReference>
<dbReference type="CDD" id="cd16098">
    <property type="entry name" value="FliS"/>
    <property type="match status" value="1"/>
</dbReference>
<proteinExistence type="inferred from homology"/>
<reference evidence="8" key="1">
    <citation type="journal article" date="2019" name="Int. J. Syst. Evol. Microbiol.">
        <title>The Global Catalogue of Microorganisms (GCM) 10K type strain sequencing project: providing services to taxonomists for standard genome sequencing and annotation.</title>
        <authorList>
            <consortium name="The Broad Institute Genomics Platform"/>
            <consortium name="The Broad Institute Genome Sequencing Center for Infectious Disease"/>
            <person name="Wu L."/>
            <person name="Ma J."/>
        </authorList>
    </citation>
    <scope>NUCLEOTIDE SEQUENCE [LARGE SCALE GENOMIC DNA]</scope>
    <source>
        <strain evidence="8">JCM 32226</strain>
    </source>
</reference>
<evidence type="ECO:0000256" key="2">
    <source>
        <dbReference type="ARBA" id="ARBA00008787"/>
    </source>
</evidence>
<name>A0ABP8Q2U7_9GAMM</name>
<gene>
    <name evidence="7" type="primary">fliS</name>
    <name evidence="7" type="ORF">GCM10023095_12170</name>
</gene>
<evidence type="ECO:0000313" key="8">
    <source>
        <dbReference type="Proteomes" id="UP001501321"/>
    </source>
</evidence>
<keyword evidence="5" id="KW-0143">Chaperone</keyword>
<keyword evidence="7" id="KW-0282">Flagellum</keyword>
<keyword evidence="3 6" id="KW-0963">Cytoplasm</keyword>
<dbReference type="RefSeq" id="WP_345011084.1">
    <property type="nucleotide sequence ID" value="NZ_BAABFC010000009.1"/>
</dbReference>
<keyword evidence="7" id="KW-0969">Cilium</keyword>
<dbReference type="Pfam" id="PF02561">
    <property type="entry name" value="FliS"/>
    <property type="match status" value="1"/>
</dbReference>
<dbReference type="PIRSF" id="PIRSF039090">
    <property type="entry name" value="Flis"/>
    <property type="match status" value="1"/>
</dbReference>
<sequence length="141" mass="15879">MYRKNLKAYTANSLQSEMSVADPYRIIQLMMQGVMERLAQAKGAIERRDFEAKSVAISKAIGLLDGLQGALDLSYGKIPQDLFSLYDYMKQRLMDASREMSQEPVDEVAKLFITIKSAWDAIPPSERELALSQKQAQEGDL</sequence>
<dbReference type="SUPFAM" id="SSF101116">
    <property type="entry name" value="Flagellar export chaperone FliS"/>
    <property type="match status" value="1"/>
</dbReference>
<keyword evidence="8" id="KW-1185">Reference proteome</keyword>
<protein>
    <recommendedName>
        <fullName evidence="6">Flagellar secretion chaperone FliS</fullName>
    </recommendedName>
</protein>
<comment type="subcellular location">
    <subcellularLocation>
        <location evidence="1 6">Cytoplasm</location>
        <location evidence="1 6">Cytosol</location>
    </subcellularLocation>
</comment>
<evidence type="ECO:0000256" key="6">
    <source>
        <dbReference type="PIRNR" id="PIRNR039090"/>
    </source>
</evidence>
<keyword evidence="4 6" id="KW-1005">Bacterial flagellum biogenesis</keyword>
<comment type="caution">
    <text evidence="7">The sequence shown here is derived from an EMBL/GenBank/DDBJ whole genome shotgun (WGS) entry which is preliminary data.</text>
</comment>
<dbReference type="PANTHER" id="PTHR34773:SF1">
    <property type="entry name" value="FLAGELLAR SECRETION CHAPERONE FLIS"/>
    <property type="match status" value="1"/>
</dbReference>
<keyword evidence="7" id="KW-0966">Cell projection</keyword>
<dbReference type="EMBL" id="BAABFC010000009">
    <property type="protein sequence ID" value="GAA4496711.1"/>
    <property type="molecule type" value="Genomic_DNA"/>
</dbReference>
<dbReference type="NCBIfam" id="TIGR00208">
    <property type="entry name" value="fliS"/>
    <property type="match status" value="1"/>
</dbReference>
<evidence type="ECO:0000256" key="1">
    <source>
        <dbReference type="ARBA" id="ARBA00004514"/>
    </source>
</evidence>
<dbReference type="InterPro" id="IPR003713">
    <property type="entry name" value="FliS"/>
</dbReference>
<organism evidence="7 8">
    <name type="scientific">Pseudaeromonas paramecii</name>
    <dbReference type="NCBI Taxonomy" id="2138166"/>
    <lineage>
        <taxon>Bacteria</taxon>
        <taxon>Pseudomonadati</taxon>
        <taxon>Pseudomonadota</taxon>
        <taxon>Gammaproteobacteria</taxon>
        <taxon>Aeromonadales</taxon>
        <taxon>Aeromonadaceae</taxon>
        <taxon>Pseudaeromonas</taxon>
    </lineage>
</organism>
<evidence type="ECO:0000256" key="3">
    <source>
        <dbReference type="ARBA" id="ARBA00022490"/>
    </source>
</evidence>
<dbReference type="InterPro" id="IPR036584">
    <property type="entry name" value="FliS_sf"/>
</dbReference>
<evidence type="ECO:0000256" key="5">
    <source>
        <dbReference type="ARBA" id="ARBA00023186"/>
    </source>
</evidence>
<dbReference type="Gene3D" id="1.20.120.340">
    <property type="entry name" value="Flagellar protein FliS"/>
    <property type="match status" value="1"/>
</dbReference>